<organism evidence="2 3">
    <name type="scientific">Trachymyrmex cornetzi</name>
    <dbReference type="NCBI Taxonomy" id="471704"/>
    <lineage>
        <taxon>Eukaryota</taxon>
        <taxon>Metazoa</taxon>
        <taxon>Ecdysozoa</taxon>
        <taxon>Arthropoda</taxon>
        <taxon>Hexapoda</taxon>
        <taxon>Insecta</taxon>
        <taxon>Pterygota</taxon>
        <taxon>Neoptera</taxon>
        <taxon>Endopterygota</taxon>
        <taxon>Hymenoptera</taxon>
        <taxon>Apocrita</taxon>
        <taxon>Aculeata</taxon>
        <taxon>Formicoidea</taxon>
        <taxon>Formicidae</taxon>
        <taxon>Myrmicinae</taxon>
        <taxon>Trachymyrmex</taxon>
    </lineage>
</organism>
<evidence type="ECO:0000313" key="3">
    <source>
        <dbReference type="Proteomes" id="UP000078492"/>
    </source>
</evidence>
<dbReference type="Proteomes" id="UP000078492">
    <property type="component" value="Unassembled WGS sequence"/>
</dbReference>
<evidence type="ECO:0000256" key="1">
    <source>
        <dbReference type="SAM" id="Coils"/>
    </source>
</evidence>
<evidence type="ECO:0000313" key="2">
    <source>
        <dbReference type="EMBL" id="KYN22002.1"/>
    </source>
</evidence>
<feature type="coiled-coil region" evidence="1">
    <location>
        <begin position="18"/>
        <end position="57"/>
    </location>
</feature>
<gene>
    <name evidence="2" type="ORF">ALC57_05614</name>
</gene>
<proteinExistence type="predicted"/>
<keyword evidence="1" id="KW-0175">Coiled coil</keyword>
<name>A0A151JAK0_9HYME</name>
<accession>A0A151JAK0</accession>
<sequence>MINRDHPEWRKGKGGGVYRKEKKEYKELYEAKKKEDNKRWERKVEGAKEEKQVWEIVNGERKRWIGMNKGIKMHEWEVYFKDLGGVEERVISGKGERGSRCGKGS</sequence>
<protein>
    <submittedName>
        <fullName evidence="2">Uncharacterized protein</fullName>
    </submittedName>
</protein>
<dbReference type="AlphaFoldDB" id="A0A151JAK0"/>
<keyword evidence="3" id="KW-1185">Reference proteome</keyword>
<dbReference type="EMBL" id="KQ979294">
    <property type="protein sequence ID" value="KYN22002.1"/>
    <property type="molecule type" value="Genomic_DNA"/>
</dbReference>
<reference evidence="2 3" key="1">
    <citation type="submission" date="2015-09" db="EMBL/GenBank/DDBJ databases">
        <title>Trachymyrmex cornetzi WGS genome.</title>
        <authorList>
            <person name="Nygaard S."/>
            <person name="Hu H."/>
            <person name="Boomsma J."/>
            <person name="Zhang G."/>
        </authorList>
    </citation>
    <scope>NUCLEOTIDE SEQUENCE [LARGE SCALE GENOMIC DNA]</scope>
    <source>
        <strain evidence="2">Tcor2-1</strain>
        <tissue evidence="2">Whole body</tissue>
    </source>
</reference>